<dbReference type="PROSITE" id="PS51410">
    <property type="entry name" value="BH4_AAA_HYDROXYL_2"/>
    <property type="match status" value="1"/>
</dbReference>
<accession>A0A1Q4KDQ3</accession>
<feature type="binding site" evidence="7">
    <location>
        <position position="111"/>
    </location>
    <ligand>
        <name>Fe cation</name>
        <dbReference type="ChEBI" id="CHEBI:24875"/>
    </ligand>
</feature>
<evidence type="ECO:0000313" key="10">
    <source>
        <dbReference type="EMBL" id="OKA20541.1"/>
    </source>
</evidence>
<dbReference type="InterPro" id="IPR019774">
    <property type="entry name" value="Aromatic-AA_hydroxylase_C"/>
</dbReference>
<dbReference type="InterPro" id="IPR036329">
    <property type="entry name" value="Aro-AA_hydroxylase_C_sf"/>
</dbReference>
<comment type="caution">
    <text evidence="10">The sequence shown here is derived from an EMBL/GenBank/DDBJ whole genome shotgun (WGS) entry which is preliminary data.</text>
</comment>
<dbReference type="InterPro" id="IPR001273">
    <property type="entry name" value="ArAA_hydroxylase"/>
</dbReference>
<evidence type="ECO:0000259" key="8">
    <source>
        <dbReference type="PROSITE" id="PS51410"/>
    </source>
</evidence>
<feature type="domain" description="Biopterin-dependent aromatic amino acid hydroxylase family profile" evidence="8">
    <location>
        <begin position="1"/>
        <end position="228"/>
    </location>
</feature>
<dbReference type="EMBL" id="MPJC01000015">
    <property type="protein sequence ID" value="OKA18912.1"/>
    <property type="molecule type" value="Genomic_DNA"/>
</dbReference>
<sequence length="228" mass="26061">MQEDITVNEREFDRVWSSFTALLHESQDYICSEWHHGVEALRLMERPIEIEKIKDVISTQGGAIKLTYPVGLDAWFAILAQGKFPVYANVRPPEHVAQSDMTDFYHDLFGHAPYFVFPKFNQVSKQFAVLWATVTKEQRELLLKLWFYTLEFGVVARGDKLYAFGGGLITSNVALKRFINKNIEIMEYDLASVLESGISAAGEPERLFVFESVADVYAKLTEGMRHVV</sequence>
<keyword evidence="6" id="KW-0503">Monooxygenase</keyword>
<proteinExistence type="inferred from homology"/>
<evidence type="ECO:0000256" key="3">
    <source>
        <dbReference type="ARBA" id="ARBA00022723"/>
    </source>
</evidence>
<dbReference type="SUPFAM" id="SSF56534">
    <property type="entry name" value="Aromatic aminoacid monoxygenases, catalytic and oligomerization domains"/>
    <property type="match status" value="1"/>
</dbReference>
<dbReference type="InterPro" id="IPR036951">
    <property type="entry name" value="ArAA_hydroxylase_sf"/>
</dbReference>
<dbReference type="Pfam" id="PF00351">
    <property type="entry name" value="Biopterin_H"/>
    <property type="match status" value="1"/>
</dbReference>
<evidence type="ECO:0000256" key="5">
    <source>
        <dbReference type="ARBA" id="ARBA00023004"/>
    </source>
</evidence>
<protein>
    <recommendedName>
        <fullName evidence="8">Biopterin-dependent aromatic amino acid hydroxylase family profile domain-containing protein</fullName>
    </recommendedName>
</protein>
<dbReference type="EMBL" id="MPJD01000026">
    <property type="protein sequence ID" value="OKA20541.1"/>
    <property type="molecule type" value="Genomic_DNA"/>
</dbReference>
<evidence type="ECO:0000313" key="9">
    <source>
        <dbReference type="EMBL" id="OKA18912.1"/>
    </source>
</evidence>
<evidence type="ECO:0000256" key="1">
    <source>
        <dbReference type="ARBA" id="ARBA00001954"/>
    </source>
</evidence>
<dbReference type="PANTHER" id="PTHR11473:SF24">
    <property type="entry name" value="PHENYLALANINE-4-HYDROXYLASE"/>
    <property type="match status" value="1"/>
</dbReference>
<name>A0A0M5LW94_9PSED</name>
<comment type="cofactor">
    <cofactor evidence="1 7">
        <name>Fe(2+)</name>
        <dbReference type="ChEBI" id="CHEBI:29033"/>
    </cofactor>
</comment>
<gene>
    <name evidence="9" type="ORF">BOH73_18810</name>
    <name evidence="10" type="ORF">BOH74_16905</name>
</gene>
<evidence type="ECO:0000256" key="4">
    <source>
        <dbReference type="ARBA" id="ARBA00023002"/>
    </source>
</evidence>
<feature type="binding site" evidence="7">
    <location>
        <position position="106"/>
    </location>
    <ligand>
        <name>Fe cation</name>
        <dbReference type="ChEBI" id="CHEBI:24875"/>
    </ligand>
</feature>
<dbReference type="GO" id="GO:0005506">
    <property type="term" value="F:iron ion binding"/>
    <property type="evidence" value="ECO:0007669"/>
    <property type="project" value="InterPro"/>
</dbReference>
<keyword evidence="3 7" id="KW-0479">Metal-binding</keyword>
<dbReference type="AlphaFoldDB" id="A0A0M5LW94"/>
<dbReference type="RefSeq" id="WP_060695402.1">
    <property type="nucleotide sequence ID" value="NZ_CP012676.1"/>
</dbReference>
<dbReference type="OrthoDB" id="9780502at2"/>
<evidence type="ECO:0000313" key="12">
    <source>
        <dbReference type="Proteomes" id="UP000186677"/>
    </source>
</evidence>
<reference evidence="10 11" key="1">
    <citation type="submission" date="2016-11" db="EMBL/GenBank/DDBJ databases">
        <title>Draft genome of Pseudomonas versuta A4R1.12.</title>
        <authorList>
            <person name="See-Too W.-S."/>
        </authorList>
    </citation>
    <scope>NUCLEOTIDE SEQUENCE [LARGE SCALE GENOMIC DNA]</scope>
    <source>
        <strain evidence="10 11">A4R1.12</strain>
    </source>
</reference>
<dbReference type="GO" id="GO:0016714">
    <property type="term" value="F:oxidoreductase activity, acting on paired donors, with incorporation or reduction of molecular oxygen, reduced pteridine as one donor, and incorporation of one atom of oxygen"/>
    <property type="evidence" value="ECO:0007669"/>
    <property type="project" value="InterPro"/>
</dbReference>
<evidence type="ECO:0000256" key="6">
    <source>
        <dbReference type="ARBA" id="ARBA00023033"/>
    </source>
</evidence>
<keyword evidence="12" id="KW-1185">Reference proteome</keyword>
<keyword evidence="4" id="KW-0560">Oxidoreductase</keyword>
<evidence type="ECO:0000313" key="11">
    <source>
        <dbReference type="Proteomes" id="UP000185990"/>
    </source>
</evidence>
<dbReference type="KEGG" id="ppsy:AOC04_17045"/>
<comment type="similarity">
    <text evidence="2">Belongs to the biopterin-dependent aromatic amino acid hydroxylase family.</text>
</comment>
<accession>A0A0M5LW94</accession>
<evidence type="ECO:0000256" key="7">
    <source>
        <dbReference type="PIRSR" id="PIRSR601273-2"/>
    </source>
</evidence>
<dbReference type="Proteomes" id="UP000185990">
    <property type="component" value="Unassembled WGS sequence"/>
</dbReference>
<dbReference type="Proteomes" id="UP000186677">
    <property type="component" value="Unassembled WGS sequence"/>
</dbReference>
<feature type="binding site" evidence="7">
    <location>
        <position position="151"/>
    </location>
    <ligand>
        <name>Fe cation</name>
        <dbReference type="ChEBI" id="CHEBI:24875"/>
    </ligand>
</feature>
<evidence type="ECO:0000256" key="2">
    <source>
        <dbReference type="ARBA" id="ARBA00009712"/>
    </source>
</evidence>
<organism evidence="10 11">
    <name type="scientific">Pseudomonas versuta</name>
    <dbReference type="NCBI Taxonomy" id="1788301"/>
    <lineage>
        <taxon>Bacteria</taxon>
        <taxon>Pseudomonadati</taxon>
        <taxon>Pseudomonadota</taxon>
        <taxon>Gammaproteobacteria</taxon>
        <taxon>Pseudomonadales</taxon>
        <taxon>Pseudomonadaceae</taxon>
        <taxon>Pseudomonas</taxon>
    </lineage>
</organism>
<keyword evidence="5 7" id="KW-0408">Iron</keyword>
<dbReference type="GO" id="GO:0009072">
    <property type="term" value="P:aromatic amino acid metabolic process"/>
    <property type="evidence" value="ECO:0007669"/>
    <property type="project" value="InterPro"/>
</dbReference>
<reference evidence="9 12" key="2">
    <citation type="submission" date="2016-11" db="EMBL/GenBank/DDBJ databases">
        <title>Draft genome of Pseudomonas versuta A4R1.5.</title>
        <authorList>
            <person name="See-Too W.-S."/>
        </authorList>
    </citation>
    <scope>NUCLEOTIDE SEQUENCE [LARGE SCALE GENOMIC DNA]</scope>
    <source>
        <strain evidence="9 12">A4R1.5</strain>
    </source>
</reference>
<dbReference type="PANTHER" id="PTHR11473">
    <property type="entry name" value="AROMATIC AMINO ACID HYDROXYLASE"/>
    <property type="match status" value="1"/>
</dbReference>
<dbReference type="Gene3D" id="1.10.800.10">
    <property type="entry name" value="Aromatic amino acid hydroxylase"/>
    <property type="match status" value="1"/>
</dbReference>